<feature type="binding site" evidence="10">
    <location>
        <position position="76"/>
    </location>
    <ligand>
        <name>thiamine diphosphate</name>
        <dbReference type="ChEBI" id="CHEBI:58937"/>
    </ligand>
</feature>
<feature type="domain" description="Transketolase-like pyrimidine-binding" evidence="11">
    <location>
        <begin position="329"/>
        <end position="493"/>
    </location>
</feature>
<dbReference type="EMBL" id="AP027080">
    <property type="protein sequence ID" value="BDU70953.1"/>
    <property type="molecule type" value="Genomic_DNA"/>
</dbReference>
<dbReference type="HAMAP" id="MF_00315">
    <property type="entry name" value="DXP_synth"/>
    <property type="match status" value="1"/>
</dbReference>
<feature type="binding site" evidence="10">
    <location>
        <begin position="149"/>
        <end position="150"/>
    </location>
    <ligand>
        <name>thiamine diphosphate</name>
        <dbReference type="ChEBI" id="CHEBI:58937"/>
    </ligand>
</feature>
<dbReference type="PANTHER" id="PTHR43322:SF5">
    <property type="entry name" value="1-DEOXY-D-XYLULOSE-5-PHOSPHATE SYNTHASE, CHLOROPLASTIC"/>
    <property type="match status" value="1"/>
</dbReference>
<dbReference type="SUPFAM" id="SSF52922">
    <property type="entry name" value="TK C-terminal domain-like"/>
    <property type="match status" value="1"/>
</dbReference>
<dbReference type="NCBIfam" id="TIGR00204">
    <property type="entry name" value="dxs"/>
    <property type="match status" value="1"/>
</dbReference>
<dbReference type="Pfam" id="PF02780">
    <property type="entry name" value="Transketolase_C"/>
    <property type="match status" value="1"/>
</dbReference>
<evidence type="ECO:0000256" key="1">
    <source>
        <dbReference type="ARBA" id="ARBA00004980"/>
    </source>
</evidence>
<dbReference type="InterPro" id="IPR005475">
    <property type="entry name" value="Transketolase-like_Pyr-bd"/>
</dbReference>
<keyword evidence="4 10" id="KW-0808">Transferase</keyword>
<dbReference type="KEGG" id="msil:METEAL_01270"/>
<dbReference type="SMART" id="SM00861">
    <property type="entry name" value="Transket_pyr"/>
    <property type="match status" value="1"/>
</dbReference>
<evidence type="ECO:0000256" key="7">
    <source>
        <dbReference type="ARBA" id="ARBA00022977"/>
    </source>
</evidence>
<feature type="binding site" evidence="10">
    <location>
        <position position="380"/>
    </location>
    <ligand>
        <name>thiamine diphosphate</name>
        <dbReference type="ChEBI" id="CHEBI:58937"/>
    </ligand>
</feature>
<feature type="binding site" evidence="10">
    <location>
        <position position="178"/>
    </location>
    <ligand>
        <name>thiamine diphosphate</name>
        <dbReference type="ChEBI" id="CHEBI:58937"/>
    </ligand>
</feature>
<dbReference type="GO" id="GO:0008661">
    <property type="term" value="F:1-deoxy-D-xylulose-5-phosphate synthase activity"/>
    <property type="evidence" value="ECO:0007669"/>
    <property type="project" value="UniProtKB-UniRule"/>
</dbReference>
<evidence type="ECO:0000256" key="2">
    <source>
        <dbReference type="ARBA" id="ARBA00011081"/>
    </source>
</evidence>
<dbReference type="RefSeq" id="WP_316413850.1">
    <property type="nucleotide sequence ID" value="NZ_AP027080.1"/>
</dbReference>
<dbReference type="Pfam" id="PF02779">
    <property type="entry name" value="Transket_pyr"/>
    <property type="match status" value="1"/>
</dbReference>
<dbReference type="GO" id="GO:0019288">
    <property type="term" value="P:isopentenyl diphosphate biosynthetic process, methylerythritol 4-phosphate pathway"/>
    <property type="evidence" value="ECO:0007669"/>
    <property type="project" value="TreeGrafter"/>
</dbReference>
<keyword evidence="5 10" id="KW-0479">Metal-binding</keyword>
<comment type="subunit">
    <text evidence="3 10">Homodimer.</text>
</comment>
<reference evidence="13" key="1">
    <citation type="journal article" date="2023" name="Int. J. Syst. Evol. Microbiol.">
        <title>Mesoterricola silvestris gen. nov., sp. nov., Mesoterricola sediminis sp. nov., Geothrix oryzae sp. nov., Geothrix edaphica sp. nov., Geothrix rubra sp. nov., and Geothrix limicola sp. nov., six novel members of Acidobacteriota isolated from soils.</title>
        <authorList>
            <person name="Itoh H."/>
            <person name="Sugisawa Y."/>
            <person name="Mise K."/>
            <person name="Xu Z."/>
            <person name="Kuniyasu M."/>
            <person name="Ushijima N."/>
            <person name="Kawano K."/>
            <person name="Kobayashi E."/>
            <person name="Shiratori Y."/>
            <person name="Masuda Y."/>
            <person name="Senoo K."/>
        </authorList>
    </citation>
    <scope>NUCLEOTIDE SEQUENCE [LARGE SCALE GENOMIC DNA]</scope>
    <source>
        <strain evidence="13">W79</strain>
    </source>
</reference>
<dbReference type="Pfam" id="PF13292">
    <property type="entry name" value="DXP_synthase_N"/>
    <property type="match status" value="1"/>
</dbReference>
<evidence type="ECO:0000313" key="13">
    <source>
        <dbReference type="Proteomes" id="UP001238179"/>
    </source>
</evidence>
<dbReference type="PANTHER" id="PTHR43322">
    <property type="entry name" value="1-D-DEOXYXYLULOSE 5-PHOSPHATE SYNTHASE-RELATED"/>
    <property type="match status" value="1"/>
</dbReference>
<dbReference type="GO" id="GO:0009228">
    <property type="term" value="P:thiamine biosynthetic process"/>
    <property type="evidence" value="ECO:0007669"/>
    <property type="project" value="UniProtKB-UniRule"/>
</dbReference>
<dbReference type="InterPro" id="IPR049557">
    <property type="entry name" value="Transketolase_CS"/>
</dbReference>
<evidence type="ECO:0000256" key="9">
    <source>
        <dbReference type="ARBA" id="ARBA00023229"/>
    </source>
</evidence>
<comment type="similarity">
    <text evidence="2 10">Belongs to the transketolase family. DXPS subfamily.</text>
</comment>
<dbReference type="GO" id="GO:0016114">
    <property type="term" value="P:terpenoid biosynthetic process"/>
    <property type="evidence" value="ECO:0007669"/>
    <property type="project" value="UniProtKB-UniRule"/>
</dbReference>
<proteinExistence type="inferred from homology"/>
<feature type="binding site" evidence="10">
    <location>
        <position position="293"/>
    </location>
    <ligand>
        <name>thiamine diphosphate</name>
        <dbReference type="ChEBI" id="CHEBI:58937"/>
    </ligand>
</feature>
<evidence type="ECO:0000256" key="5">
    <source>
        <dbReference type="ARBA" id="ARBA00022723"/>
    </source>
</evidence>
<evidence type="ECO:0000256" key="4">
    <source>
        <dbReference type="ARBA" id="ARBA00022679"/>
    </source>
</evidence>
<dbReference type="CDD" id="cd02007">
    <property type="entry name" value="TPP_DXS"/>
    <property type="match status" value="1"/>
</dbReference>
<dbReference type="Proteomes" id="UP001238179">
    <property type="component" value="Chromosome"/>
</dbReference>
<comment type="catalytic activity">
    <reaction evidence="10">
        <text>D-glyceraldehyde 3-phosphate + pyruvate + H(+) = 1-deoxy-D-xylulose 5-phosphate + CO2</text>
        <dbReference type="Rhea" id="RHEA:12605"/>
        <dbReference type="ChEBI" id="CHEBI:15361"/>
        <dbReference type="ChEBI" id="CHEBI:15378"/>
        <dbReference type="ChEBI" id="CHEBI:16526"/>
        <dbReference type="ChEBI" id="CHEBI:57792"/>
        <dbReference type="ChEBI" id="CHEBI:59776"/>
        <dbReference type="EC" id="2.2.1.7"/>
    </reaction>
</comment>
<dbReference type="Gene3D" id="3.40.50.920">
    <property type="match status" value="1"/>
</dbReference>
<name>A0AA48H2Y4_9BACT</name>
<evidence type="ECO:0000313" key="12">
    <source>
        <dbReference type="EMBL" id="BDU70953.1"/>
    </source>
</evidence>
<dbReference type="AlphaFoldDB" id="A0AA48H2Y4"/>
<dbReference type="GO" id="GO:0000287">
    <property type="term" value="F:magnesium ion binding"/>
    <property type="evidence" value="ECO:0007669"/>
    <property type="project" value="UniProtKB-UniRule"/>
</dbReference>
<dbReference type="GO" id="GO:0030976">
    <property type="term" value="F:thiamine pyrophosphate binding"/>
    <property type="evidence" value="ECO:0007669"/>
    <property type="project" value="UniProtKB-UniRule"/>
</dbReference>
<keyword evidence="7 10" id="KW-0784">Thiamine biosynthesis</keyword>
<comment type="function">
    <text evidence="10">Catalyzes the acyloin condensation reaction between C atoms 2 and 3 of pyruvate and glyceraldehyde 3-phosphate to yield 1-deoxy-D-xylulose-5-phosphate (DXP).</text>
</comment>
<feature type="binding site" evidence="10">
    <location>
        <begin position="117"/>
        <end position="119"/>
    </location>
    <ligand>
        <name>thiamine diphosphate</name>
        <dbReference type="ChEBI" id="CHEBI:58937"/>
    </ligand>
</feature>
<dbReference type="InterPro" id="IPR005477">
    <property type="entry name" value="Dxylulose-5-P_synthase"/>
</dbReference>
<keyword evidence="9 10" id="KW-0414">Isoprene biosynthesis</keyword>
<dbReference type="PROSITE" id="PS00802">
    <property type="entry name" value="TRANSKETOLASE_2"/>
    <property type="match status" value="1"/>
</dbReference>
<dbReference type="PROSITE" id="PS00801">
    <property type="entry name" value="TRANSKETOLASE_1"/>
    <property type="match status" value="1"/>
</dbReference>
<feature type="binding site" evidence="10">
    <location>
        <position position="148"/>
    </location>
    <ligand>
        <name>Mg(2+)</name>
        <dbReference type="ChEBI" id="CHEBI:18420"/>
    </ligand>
</feature>
<dbReference type="SUPFAM" id="SSF52518">
    <property type="entry name" value="Thiamin diphosphate-binding fold (THDP-binding)"/>
    <property type="match status" value="2"/>
</dbReference>
<dbReference type="EC" id="2.2.1.7" evidence="10"/>
<protein>
    <recommendedName>
        <fullName evidence="10">1-deoxy-D-xylulose-5-phosphate synthase</fullName>
        <ecNumber evidence="10">2.2.1.7</ecNumber>
    </recommendedName>
    <alternativeName>
        <fullName evidence="10">1-deoxyxylulose-5-phosphate synthase</fullName>
        <shortName evidence="10">DXP synthase</shortName>
        <shortName evidence="10">DXPS</shortName>
    </alternativeName>
</protein>
<gene>
    <name evidence="12" type="primary">dxs1</name>
    <name evidence="10" type="synonym">dxs</name>
    <name evidence="12" type="ORF">METEAL_01270</name>
</gene>
<dbReference type="GO" id="GO:0005829">
    <property type="term" value="C:cytosol"/>
    <property type="evidence" value="ECO:0007669"/>
    <property type="project" value="TreeGrafter"/>
</dbReference>
<keyword evidence="8 10" id="KW-0786">Thiamine pyrophosphate</keyword>
<comment type="cofactor">
    <cofactor evidence="10">
        <name>thiamine diphosphate</name>
        <dbReference type="ChEBI" id="CHEBI:58937"/>
    </cofactor>
    <text evidence="10">Binds 1 thiamine pyrophosphate per subunit.</text>
</comment>
<sequence length="639" mass="69589">MSRHPLLDSVTAPQQVQHFSLIQMEQLAAELRQFLIDSISVTGGHFSSNLGTVELTVALMHHFDFLVDRIVWDVGHQAYPYKILTGRKDRFPTLRKHGGLSGFLKREESVYDHFGAGHASTSISAALGMAEARDLLGQDFSSIAVIGDGSMTAGMAFEALNQAGFLETRKFMVILNDNDMSINPNVGSLQGYLNQIINGQYYNRWRDRIEFAIKAIPVASVSRRLAKVAKWSEESFKRIAVPGLLFEDLGMKYIGPVNGHDVAALLRGLGEAKERMAEGPVLLHVQTKKGFGYEPAVKDPLKWHGVTAFDAEAGEIRKAPADPAKPALPSYTSVFGNTLTDLARKDPKIVAVTAAMLDGTGLNIFQKAHPKRCFDVGIAEQHAVTFGAGLACQGLRPVVAIYSTFLQRGFDQVLHDVCLQNLPVTFAMDRGGIVGADGPTHHGLYDLSFLRCMPNIVIMAPKDENELRQMLFTAIYSNRPAALRYPRGNALGVPLQDPVAALPIGKGELLREGTDLLLVALGTMVAPAEALAQRLGEDGISCAVINARFVKPLDQDLIAHWSRGVRGIVALEEGCAPGGFTSAVAELLADQGIQRPLLRCAVPDHIVHHGDQALLLDEEGLSPRALRERILEFQRQLPG</sequence>
<feature type="binding site" evidence="10">
    <location>
        <position position="178"/>
    </location>
    <ligand>
        <name>Mg(2+)</name>
        <dbReference type="ChEBI" id="CHEBI:18420"/>
    </ligand>
</feature>
<evidence type="ECO:0000256" key="10">
    <source>
        <dbReference type="HAMAP-Rule" id="MF_00315"/>
    </source>
</evidence>
<organism evidence="12 13">
    <name type="scientific">Mesoterricola silvestris</name>
    <dbReference type="NCBI Taxonomy" id="2927979"/>
    <lineage>
        <taxon>Bacteria</taxon>
        <taxon>Pseudomonadati</taxon>
        <taxon>Acidobacteriota</taxon>
        <taxon>Holophagae</taxon>
        <taxon>Holophagales</taxon>
        <taxon>Holophagaceae</taxon>
        <taxon>Mesoterricola</taxon>
    </lineage>
</organism>
<evidence type="ECO:0000256" key="8">
    <source>
        <dbReference type="ARBA" id="ARBA00023052"/>
    </source>
</evidence>
<dbReference type="CDD" id="cd07033">
    <property type="entry name" value="TPP_PYR_DXS_TK_like"/>
    <property type="match status" value="1"/>
</dbReference>
<comment type="cofactor">
    <cofactor evidence="10">
        <name>Mg(2+)</name>
        <dbReference type="ChEBI" id="CHEBI:18420"/>
    </cofactor>
    <text evidence="10">Binds 1 Mg(2+) ion per subunit.</text>
</comment>
<dbReference type="FunFam" id="3.40.50.970:FF:000005">
    <property type="entry name" value="1-deoxy-D-xylulose-5-phosphate synthase"/>
    <property type="match status" value="1"/>
</dbReference>
<evidence type="ECO:0000259" key="11">
    <source>
        <dbReference type="SMART" id="SM00861"/>
    </source>
</evidence>
<dbReference type="NCBIfam" id="NF003933">
    <property type="entry name" value="PRK05444.2-2"/>
    <property type="match status" value="1"/>
</dbReference>
<keyword evidence="13" id="KW-1185">Reference proteome</keyword>
<dbReference type="Gene3D" id="3.40.50.970">
    <property type="match status" value="2"/>
</dbReference>
<dbReference type="InterPro" id="IPR009014">
    <property type="entry name" value="Transketo_C/PFOR_II"/>
</dbReference>
<dbReference type="InterPro" id="IPR029061">
    <property type="entry name" value="THDP-binding"/>
</dbReference>
<accession>A0AA48H2Y4</accession>
<keyword evidence="6 10" id="KW-0460">Magnesium</keyword>
<evidence type="ECO:0000256" key="3">
    <source>
        <dbReference type="ARBA" id="ARBA00011738"/>
    </source>
</evidence>
<evidence type="ECO:0000256" key="6">
    <source>
        <dbReference type="ARBA" id="ARBA00022842"/>
    </source>
</evidence>
<dbReference type="InterPro" id="IPR020826">
    <property type="entry name" value="Transketolase_BS"/>
</dbReference>
<comment type="pathway">
    <text evidence="1 10">Metabolic intermediate biosynthesis; 1-deoxy-D-xylulose 5-phosphate biosynthesis; 1-deoxy-D-xylulose 5-phosphate from D-glyceraldehyde 3-phosphate and pyruvate: step 1/1.</text>
</comment>
<dbReference type="InterPro" id="IPR033248">
    <property type="entry name" value="Transketolase_C"/>
</dbReference>